<proteinExistence type="predicted"/>
<organism evidence="1 2">
    <name type="scientific">Aliikangiella maris</name>
    <dbReference type="NCBI Taxonomy" id="3162458"/>
    <lineage>
        <taxon>Bacteria</taxon>
        <taxon>Pseudomonadati</taxon>
        <taxon>Pseudomonadota</taxon>
        <taxon>Gammaproteobacteria</taxon>
        <taxon>Oceanospirillales</taxon>
        <taxon>Pleioneaceae</taxon>
        <taxon>Aliikangiella</taxon>
    </lineage>
</organism>
<dbReference type="Proteomes" id="UP001548189">
    <property type="component" value="Unassembled WGS sequence"/>
</dbReference>
<keyword evidence="2" id="KW-1185">Reference proteome</keyword>
<dbReference type="EMBL" id="JBEVCJ010000001">
    <property type="protein sequence ID" value="MET1253808.1"/>
    <property type="molecule type" value="Genomic_DNA"/>
</dbReference>
<gene>
    <name evidence="1" type="ORF">ABVT43_01600</name>
</gene>
<comment type="caution">
    <text evidence="1">The sequence shown here is derived from an EMBL/GenBank/DDBJ whole genome shotgun (WGS) entry which is preliminary data.</text>
</comment>
<accession>A0ABV2BPY8</accession>
<evidence type="ECO:0000313" key="1">
    <source>
        <dbReference type="EMBL" id="MET1253808.1"/>
    </source>
</evidence>
<reference evidence="1 2" key="1">
    <citation type="submission" date="2024-06" db="EMBL/GenBank/DDBJ databases">
        <authorList>
            <person name="Li F."/>
        </authorList>
    </citation>
    <scope>NUCLEOTIDE SEQUENCE [LARGE SCALE GENOMIC DNA]</scope>
    <source>
        <strain evidence="1 2">GXAS 311</strain>
    </source>
</reference>
<name>A0ABV2BPY8_9GAMM</name>
<protein>
    <submittedName>
        <fullName evidence="1">Uncharacterized protein</fullName>
    </submittedName>
</protein>
<sequence length="161" mass="18309">MSQSILMALDIAPESVGQTITSAHGFISIFDLEGNVLDRLFSDESQSLDQLKLSLYEELKATESDLRSFINTENDDLIRCSIIGRVEHITNFGVAIFNKQDKLIHYCHEPINDCCEDIIGQIEGYPTLPKEDWNPCPMGNDPEDFIEPIKWELTSFYGFRS</sequence>
<evidence type="ECO:0000313" key="2">
    <source>
        <dbReference type="Proteomes" id="UP001548189"/>
    </source>
</evidence>